<feature type="non-terminal residue" evidence="2">
    <location>
        <position position="1"/>
    </location>
</feature>
<feature type="region of interest" description="Disordered" evidence="1">
    <location>
        <begin position="42"/>
        <end position="100"/>
    </location>
</feature>
<dbReference type="AlphaFoldDB" id="A0A8H3H069"/>
<protein>
    <submittedName>
        <fullName evidence="2">Uncharacterized protein</fullName>
    </submittedName>
</protein>
<proteinExistence type="predicted"/>
<dbReference type="EMBL" id="CAJMWY010001719">
    <property type="protein sequence ID" value="CAE6473928.1"/>
    <property type="molecule type" value="Genomic_DNA"/>
</dbReference>
<comment type="caution">
    <text evidence="2">The sequence shown here is derived from an EMBL/GenBank/DDBJ whole genome shotgun (WGS) entry which is preliminary data.</text>
</comment>
<sequence length="118" mass="13309">SVHGVIRAMDNLANSPFFDSALKVKLSQHLFNIQFARYIEDSNQGHFTQRPPNPPPSSRTNESEHSVVAPVQQPEVPDQEEPRDVALNERGSNAPTLSQQARQINLVLPIELKKRINY</sequence>
<evidence type="ECO:0000313" key="3">
    <source>
        <dbReference type="Proteomes" id="UP000663861"/>
    </source>
</evidence>
<name>A0A8H3H069_9AGAM</name>
<reference evidence="2" key="1">
    <citation type="submission" date="2021-01" db="EMBL/GenBank/DDBJ databases">
        <authorList>
            <person name="Kaushik A."/>
        </authorList>
    </citation>
    <scope>NUCLEOTIDE SEQUENCE</scope>
    <source>
        <strain evidence="2">AG4-RS23</strain>
    </source>
</reference>
<accession>A0A8H3H069</accession>
<organism evidence="2 3">
    <name type="scientific">Rhizoctonia solani</name>
    <dbReference type="NCBI Taxonomy" id="456999"/>
    <lineage>
        <taxon>Eukaryota</taxon>
        <taxon>Fungi</taxon>
        <taxon>Dikarya</taxon>
        <taxon>Basidiomycota</taxon>
        <taxon>Agaricomycotina</taxon>
        <taxon>Agaricomycetes</taxon>
        <taxon>Cantharellales</taxon>
        <taxon>Ceratobasidiaceae</taxon>
        <taxon>Rhizoctonia</taxon>
    </lineage>
</organism>
<dbReference type="Proteomes" id="UP000663861">
    <property type="component" value="Unassembled WGS sequence"/>
</dbReference>
<gene>
    <name evidence="2" type="ORF">RDB_LOCUS87147</name>
</gene>
<evidence type="ECO:0000256" key="1">
    <source>
        <dbReference type="SAM" id="MobiDB-lite"/>
    </source>
</evidence>
<feature type="compositionally biased region" description="Polar residues" evidence="1">
    <location>
        <begin position="90"/>
        <end position="100"/>
    </location>
</feature>
<evidence type="ECO:0000313" key="2">
    <source>
        <dbReference type="EMBL" id="CAE6473928.1"/>
    </source>
</evidence>